<dbReference type="Gene3D" id="2.40.70.10">
    <property type="entry name" value="Acid Proteases"/>
    <property type="match status" value="1"/>
</dbReference>
<evidence type="ECO:0000256" key="8">
    <source>
        <dbReference type="SAM" id="MobiDB-lite"/>
    </source>
</evidence>
<keyword evidence="9" id="KW-0472">Membrane</keyword>
<feature type="chain" id="PRO_5025618311" description="RNA-directed DNA polymerase" evidence="10">
    <location>
        <begin position="31"/>
        <end position="1814"/>
    </location>
</feature>
<evidence type="ECO:0000256" key="7">
    <source>
        <dbReference type="ARBA" id="ARBA00022918"/>
    </source>
</evidence>
<dbReference type="PANTHER" id="PTHR37984:SF5">
    <property type="entry name" value="PROTEIN NYNRIN-LIKE"/>
    <property type="match status" value="1"/>
</dbReference>
<evidence type="ECO:0000313" key="12">
    <source>
        <dbReference type="EMBL" id="KAE8719115.1"/>
    </source>
</evidence>
<feature type="signal peptide" evidence="10">
    <location>
        <begin position="1"/>
        <end position="30"/>
    </location>
</feature>
<dbReference type="InterPro" id="IPR005162">
    <property type="entry name" value="Retrotrans_gag_dom"/>
</dbReference>
<dbReference type="InterPro" id="IPR050951">
    <property type="entry name" value="Retrovirus_Pol_polyprotein"/>
</dbReference>
<dbReference type="CDD" id="cd01647">
    <property type="entry name" value="RT_LTR"/>
    <property type="match status" value="1"/>
</dbReference>
<evidence type="ECO:0000256" key="3">
    <source>
        <dbReference type="ARBA" id="ARBA00022695"/>
    </source>
</evidence>
<feature type="region of interest" description="Disordered" evidence="8">
    <location>
        <begin position="611"/>
        <end position="686"/>
    </location>
</feature>
<dbReference type="GO" id="GO:0003676">
    <property type="term" value="F:nucleic acid binding"/>
    <property type="evidence" value="ECO:0007669"/>
    <property type="project" value="InterPro"/>
</dbReference>
<keyword evidence="10" id="KW-0732">Signal</keyword>
<accession>A0A6A3BRM8</accession>
<keyword evidence="2" id="KW-0808">Transferase</keyword>
<dbReference type="SUPFAM" id="SSF53098">
    <property type="entry name" value="Ribonuclease H-like"/>
    <property type="match status" value="1"/>
</dbReference>
<organism evidence="12 13">
    <name type="scientific">Hibiscus syriacus</name>
    <name type="common">Rose of Sharon</name>
    <dbReference type="NCBI Taxonomy" id="106335"/>
    <lineage>
        <taxon>Eukaryota</taxon>
        <taxon>Viridiplantae</taxon>
        <taxon>Streptophyta</taxon>
        <taxon>Embryophyta</taxon>
        <taxon>Tracheophyta</taxon>
        <taxon>Spermatophyta</taxon>
        <taxon>Magnoliopsida</taxon>
        <taxon>eudicotyledons</taxon>
        <taxon>Gunneridae</taxon>
        <taxon>Pentapetalae</taxon>
        <taxon>rosids</taxon>
        <taxon>malvids</taxon>
        <taxon>Malvales</taxon>
        <taxon>Malvaceae</taxon>
        <taxon>Malvoideae</taxon>
        <taxon>Hibiscus</taxon>
    </lineage>
</organism>
<dbReference type="GO" id="GO:0016787">
    <property type="term" value="F:hydrolase activity"/>
    <property type="evidence" value="ECO:0007669"/>
    <property type="project" value="UniProtKB-KW"/>
</dbReference>
<keyword evidence="6" id="KW-0378">Hydrolase</keyword>
<dbReference type="GO" id="GO:0003964">
    <property type="term" value="F:RNA-directed DNA polymerase activity"/>
    <property type="evidence" value="ECO:0007669"/>
    <property type="project" value="UniProtKB-KW"/>
</dbReference>
<dbReference type="SUPFAM" id="SSF56672">
    <property type="entry name" value="DNA/RNA polymerases"/>
    <property type="match status" value="1"/>
</dbReference>
<dbReference type="CDD" id="cd00303">
    <property type="entry name" value="retropepsin_like"/>
    <property type="match status" value="1"/>
</dbReference>
<protein>
    <recommendedName>
        <fullName evidence="1">RNA-directed DNA polymerase</fullName>
        <ecNumber evidence="1">2.7.7.49</ecNumber>
    </recommendedName>
</protein>
<sequence length="1814" mass="206312">MSSPFVVFCCGPLLCFFLLAASTWTDVVVAAELLKSFARVESWQWASATTGWSIWQQPGTFDLVGTIVYEIDQYPYQNTFYNGTIEVVQAGCCVSVESVFLVTLGIALLVLFVLWLHGQFQYITKKAKKAPKVEVGTRSTDASMDEWLQKKTKRYFCIRTAGTGQLSLHVEDCCNRLPELPMDHCHLEDKIHAQNVILGCVPRRNSEEPLEPIEPEIERLFRRRRRAQRNMYQIGNQGIGQDDGNQNVEALNNVEPAIRPLVIRDHLNPMLDDLNPGIFGGMPTEDARQHIRNFLEVCDSFRQEGVHEDFLKLKLFPYSLRDRARAWLSGVPAGSMESWADLCKSFLLRYNPPNMNTQLRNEISSFRQGDDESMYECWDRYKSLLRKCSNHGFHDWTQVVMFYNGVNAPTRMLLDASANGTLLDKSPTEAFAILDRIANNDYQFPSSRLGSGRRAPGAFELEAKDSVSTQLSAITNMLKNLQCSTDVNNNPYSNTYNAGWRQHPNFSWGNQGAHNANQPTRQQNHNEPQSYQNAMPCHNSNKGASSSASISSLEATIQEFISTTKTMLQNHSTSIKNQGALLYSQGALLQSHSLSLRALEGQVGQIATALQERQQGRLPSDTEDSGPQYDDSNPTTEAELQDDRVSEKDKEEDSTKVPDSDAKAKENSIPTAKEARPPPPFPQRLKKHNDEVQFKKFVDILDQLHINIPLLEAVEQMPMYAKFLNDICTKKRKVETVATATEFCSSLSKLPPKRNDPGSFIIPCSIGANFFGKALCDLGSSVNLMPKSIFLKLGIGDARPTSVILQLADKSHVKPEGRVEDVIVRVDKFVFPVDFLILDCEVDAKAPIILGRPFLATGRILIDCEKVIEEETEHLCQNNFIQLAENEYWVDDESLVESDDFPILEEQSSLPSLLHAPNLELKTLPGHLKYVYLGSDETLPVIISANLTANQEQSLLSVLMQHKKAIGWTMVDFKGISPTICMHKILLEDCHDNSIEPKRRLNPVMKQVVMKEILKWLDAGVIYPISNSSWVSPVQCIPKKEGTTVVTNEDNELLPTRTVTGWRICMDYRKINKATKKDHFPLPFIDQMLDRLAGKAFYCFLDGYSGYNQIAIAPEDQENTTFTCPYGTFAFRRMPFGLCNAPATFQRCMQAIFSDMVEDFLEIFMDDFSAKKNSHKGIEVDKAKIEVIEKLPPPTSVKGIRSFLGHAGFYRRFIKDFSKISKPLCTLLQQNQPFVFDELYLGAFTELKRQLISAPIVVPPDWTSLFELMCDASDYVVGVVLGQRRGKIFHVIYYSSRTLNEAQLNYTTTEKELLAVVFAFDKFRPYLIGTKVIVHTDHSVIKYLVNKKDAKPRLIRWILLLQEFDLEVVDRKGTENQVADHLSRLENNSECHDTVDIQEEFPDEKILYAAAIPWYADLVNFLVSGIVPFDLNSQAKNKFKHDARHYFWDEPYLFKHCADQLIRRCVPEEEQSDILYHFHSAPSGGHFGGVRTAAKLFDVWGIDFMGPFPSSEGKLYILLAVDYVSKWVEAIATSRNDSKIVLKFLHKYIFTQFGVPRAIVSDEGTHFDNKLIAKALLRYGVRHKIATAYHPQTNGQAEISDREIKQILEKVVNPKRKDWSPKLDEALWAYRTTFKTPLGMSPFKLVYGKVCHISVELEHKAYWAIKRLNFDAQLAGEQRLLELNEMEEFRAQAYENARIYKEKTKKCHDQKLMPWHFHVGQQVLLYNSRLKLFPGKLKSRWSGPFEVHYVYSHGAVDIKRIDNGKIFKVNGQRLKAYNGIPPPHNKDVLRLHDTEACPEENQNSMPRHGIYVCA</sequence>
<dbReference type="EC" id="2.7.7.49" evidence="1"/>
<dbReference type="Pfam" id="PF03732">
    <property type="entry name" value="Retrotrans_gag"/>
    <property type="match status" value="1"/>
</dbReference>
<feature type="transmembrane region" description="Helical" evidence="9">
    <location>
        <begin position="99"/>
        <end position="118"/>
    </location>
</feature>
<keyword evidence="9" id="KW-0812">Transmembrane</keyword>
<evidence type="ECO:0000256" key="2">
    <source>
        <dbReference type="ARBA" id="ARBA00022679"/>
    </source>
</evidence>
<dbReference type="InterPro" id="IPR021109">
    <property type="entry name" value="Peptidase_aspartic_dom_sf"/>
</dbReference>
<dbReference type="InterPro" id="IPR043128">
    <property type="entry name" value="Rev_trsase/Diguanyl_cyclase"/>
</dbReference>
<evidence type="ECO:0000256" key="9">
    <source>
        <dbReference type="SAM" id="Phobius"/>
    </source>
</evidence>
<dbReference type="Gene3D" id="3.30.420.10">
    <property type="entry name" value="Ribonuclease H-like superfamily/Ribonuclease H"/>
    <property type="match status" value="1"/>
</dbReference>
<dbReference type="InterPro" id="IPR001584">
    <property type="entry name" value="Integrase_cat-core"/>
</dbReference>
<dbReference type="InterPro" id="IPR041373">
    <property type="entry name" value="RT_RNaseH"/>
</dbReference>
<keyword evidence="7" id="KW-0695">RNA-directed DNA polymerase</keyword>
<evidence type="ECO:0000256" key="6">
    <source>
        <dbReference type="ARBA" id="ARBA00022801"/>
    </source>
</evidence>
<keyword evidence="13" id="KW-1185">Reference proteome</keyword>
<dbReference type="Gene3D" id="3.10.10.10">
    <property type="entry name" value="HIV Type 1 Reverse Transcriptase, subunit A, domain 1"/>
    <property type="match status" value="1"/>
</dbReference>
<reference evidence="12" key="1">
    <citation type="submission" date="2019-09" db="EMBL/GenBank/DDBJ databases">
        <title>Draft genome information of white flower Hibiscus syriacus.</title>
        <authorList>
            <person name="Kim Y.-M."/>
        </authorList>
    </citation>
    <scope>NUCLEOTIDE SEQUENCE [LARGE SCALE GENOMIC DNA]</scope>
    <source>
        <strain evidence="12">YM2019G1</strain>
    </source>
</reference>
<dbReference type="Gene3D" id="3.30.70.270">
    <property type="match status" value="2"/>
</dbReference>
<feature type="region of interest" description="Disordered" evidence="8">
    <location>
        <begin position="507"/>
        <end position="550"/>
    </location>
</feature>
<evidence type="ECO:0000256" key="5">
    <source>
        <dbReference type="ARBA" id="ARBA00022759"/>
    </source>
</evidence>
<evidence type="ECO:0000256" key="4">
    <source>
        <dbReference type="ARBA" id="ARBA00022722"/>
    </source>
</evidence>
<proteinExistence type="predicted"/>
<dbReference type="Pfam" id="PF00665">
    <property type="entry name" value="rve"/>
    <property type="match status" value="1"/>
</dbReference>
<name>A0A6A3BRM8_HIBSY</name>
<feature type="compositionally biased region" description="Polar residues" evidence="8">
    <location>
        <begin position="507"/>
        <end position="543"/>
    </location>
</feature>
<feature type="domain" description="Integrase catalytic" evidence="11">
    <location>
        <begin position="1491"/>
        <end position="1650"/>
    </location>
</feature>
<gene>
    <name evidence="12" type="ORF">F3Y22_tig00109972pilonHSYRG00035</name>
</gene>
<dbReference type="InterPro" id="IPR043502">
    <property type="entry name" value="DNA/RNA_pol_sf"/>
</dbReference>
<keyword evidence="9" id="KW-1133">Transmembrane helix</keyword>
<dbReference type="CDD" id="cd09274">
    <property type="entry name" value="RNase_HI_RT_Ty3"/>
    <property type="match status" value="1"/>
</dbReference>
<dbReference type="Pfam" id="PF00078">
    <property type="entry name" value="RVT_1"/>
    <property type="match status" value="1"/>
</dbReference>
<keyword evidence="4" id="KW-0540">Nuclease</keyword>
<evidence type="ECO:0000259" key="11">
    <source>
        <dbReference type="PROSITE" id="PS50994"/>
    </source>
</evidence>
<comment type="caution">
    <text evidence="12">The sequence shown here is derived from an EMBL/GenBank/DDBJ whole genome shotgun (WGS) entry which is preliminary data.</text>
</comment>
<dbReference type="GO" id="GO:0004519">
    <property type="term" value="F:endonuclease activity"/>
    <property type="evidence" value="ECO:0007669"/>
    <property type="project" value="UniProtKB-KW"/>
</dbReference>
<dbReference type="FunFam" id="3.30.70.270:FF:000020">
    <property type="entry name" value="Transposon Tf2-6 polyprotein-like Protein"/>
    <property type="match status" value="1"/>
</dbReference>
<dbReference type="FunFam" id="3.10.20.370:FF:000001">
    <property type="entry name" value="Retrovirus-related Pol polyprotein from transposon 17.6-like protein"/>
    <property type="match status" value="1"/>
</dbReference>
<dbReference type="InterPro" id="IPR012337">
    <property type="entry name" value="RNaseH-like_sf"/>
</dbReference>
<dbReference type="InterPro" id="IPR000477">
    <property type="entry name" value="RT_dom"/>
</dbReference>
<dbReference type="Proteomes" id="UP000436088">
    <property type="component" value="Unassembled WGS sequence"/>
</dbReference>
<evidence type="ECO:0000313" key="13">
    <source>
        <dbReference type="Proteomes" id="UP000436088"/>
    </source>
</evidence>
<dbReference type="GO" id="GO:0015074">
    <property type="term" value="P:DNA integration"/>
    <property type="evidence" value="ECO:0007669"/>
    <property type="project" value="InterPro"/>
</dbReference>
<keyword evidence="3" id="KW-0548">Nucleotidyltransferase</keyword>
<dbReference type="EMBL" id="VEPZ02000792">
    <property type="protein sequence ID" value="KAE8719115.1"/>
    <property type="molecule type" value="Genomic_DNA"/>
</dbReference>
<keyword evidence="5" id="KW-0255">Endonuclease</keyword>
<feature type="compositionally biased region" description="Basic and acidic residues" evidence="8">
    <location>
        <begin position="641"/>
        <end position="666"/>
    </location>
</feature>
<dbReference type="InterPro" id="IPR036397">
    <property type="entry name" value="RNaseH_sf"/>
</dbReference>
<evidence type="ECO:0000256" key="1">
    <source>
        <dbReference type="ARBA" id="ARBA00012493"/>
    </source>
</evidence>
<dbReference type="Pfam" id="PF17917">
    <property type="entry name" value="RT_RNaseH"/>
    <property type="match status" value="1"/>
</dbReference>
<evidence type="ECO:0000256" key="10">
    <source>
        <dbReference type="SAM" id="SignalP"/>
    </source>
</evidence>
<dbReference type="PROSITE" id="PS50994">
    <property type="entry name" value="INTEGRASE"/>
    <property type="match status" value="1"/>
</dbReference>
<dbReference type="PANTHER" id="PTHR37984">
    <property type="entry name" value="PROTEIN CBG26694"/>
    <property type="match status" value="1"/>
</dbReference>